<dbReference type="InterPro" id="IPR010559">
    <property type="entry name" value="Sig_transdc_His_kin_internal"/>
</dbReference>
<dbReference type="Pfam" id="PF02518">
    <property type="entry name" value="HATPase_c"/>
    <property type="match status" value="1"/>
</dbReference>
<keyword evidence="4" id="KW-0418">Kinase</keyword>
<dbReference type="EMBL" id="OFSM01000038">
    <property type="protein sequence ID" value="SOY32069.1"/>
    <property type="molecule type" value="Genomic_DNA"/>
</dbReference>
<protein>
    <submittedName>
        <fullName evidence="4">Sensor histidine kinase YpdA</fullName>
        <ecNumber evidence="4">2.7.13.3</ecNumber>
    </submittedName>
</protein>
<evidence type="ECO:0000313" key="5">
    <source>
        <dbReference type="Proteomes" id="UP000236311"/>
    </source>
</evidence>
<keyword evidence="1" id="KW-1133">Transmembrane helix</keyword>
<gene>
    <name evidence="4" type="primary">ypdA_8</name>
    <name evidence="4" type="ORF">AMURIS_04822</name>
</gene>
<evidence type="ECO:0000256" key="1">
    <source>
        <dbReference type="SAM" id="Phobius"/>
    </source>
</evidence>
<feature type="domain" description="Histidine kinase/HSP90-like ATPase" evidence="2">
    <location>
        <begin position="463"/>
        <end position="561"/>
    </location>
</feature>
<dbReference type="GO" id="GO:0016020">
    <property type="term" value="C:membrane"/>
    <property type="evidence" value="ECO:0007669"/>
    <property type="project" value="InterPro"/>
</dbReference>
<dbReference type="PANTHER" id="PTHR34220">
    <property type="entry name" value="SENSOR HISTIDINE KINASE YPDA"/>
    <property type="match status" value="1"/>
</dbReference>
<evidence type="ECO:0000259" key="3">
    <source>
        <dbReference type="Pfam" id="PF06580"/>
    </source>
</evidence>
<dbReference type="Gene3D" id="3.30.565.10">
    <property type="entry name" value="Histidine kinase-like ATPase, C-terminal domain"/>
    <property type="match status" value="1"/>
</dbReference>
<feature type="domain" description="Signal transduction histidine kinase internal region" evidence="3">
    <location>
        <begin position="364"/>
        <end position="443"/>
    </location>
</feature>
<accession>A0A2K4ZNL0</accession>
<sequence length="582" mass="67244">MRKWFWNLNLKKKFSLLIFMMIIVTMTLETLNRRAAYDTYNQLLYEDNARVLMLYMDYVENVFARMENITYLMIADTNLQENLMYLRDHYGEEEWISRKAAVSGKVSSYAYRERYFSAFLLKTESLIFGFGGSGLGMQDDLSPFIEKAADANGQMRLISGEEQLILVREIRQAAKLELSNLGYIVAQVNFNGILNDMGRTFRHADMPIDISVYDGGVCLYASRPDLTFAGETEKGWYIDGDEFITAYTSETLGFTMVIRTPYEGIEKTIQGVYRRSLLLSLLIALLALTFGSTWVKIVIRDIYGLIDKMDAFGAGKPLNPQEEKQYQHRLDEVGKMYRHFYRMASDYKRLMEEYYDNQLLLKEAEFSRMQKQIQPHFLFNTLTAITWMAYSNQDTETANMAETLGRMMRMVTDSKQVLTSVESDLQMAEDYLFIQQIRFQNRLQVRIEISPETKALLIPRISIQPLVENSVTYAMEERISCCEIRIFDRMEQNSTEIVVEDNGPGFAEDILQRLESGEQEARGTGTALQNIQKRLQYTFSAEYGLSFHRLEEGMQVIIRLPNDWEEAGRNAYGGEDKAVAGG</sequence>
<dbReference type="InterPro" id="IPR050640">
    <property type="entry name" value="Bact_2-comp_sensor_kinase"/>
</dbReference>
<feature type="transmembrane region" description="Helical" evidence="1">
    <location>
        <begin position="277"/>
        <end position="299"/>
    </location>
</feature>
<dbReference type="AlphaFoldDB" id="A0A2K4ZNL0"/>
<keyword evidence="5" id="KW-1185">Reference proteome</keyword>
<reference evidence="4 5" key="1">
    <citation type="submission" date="2018-01" db="EMBL/GenBank/DDBJ databases">
        <authorList>
            <person name="Gaut B.S."/>
            <person name="Morton B.R."/>
            <person name="Clegg M.T."/>
            <person name="Duvall M.R."/>
        </authorList>
    </citation>
    <scope>NUCLEOTIDE SEQUENCE [LARGE SCALE GENOMIC DNA]</scope>
    <source>
        <strain evidence="4">GP69</strain>
    </source>
</reference>
<feature type="transmembrane region" description="Helical" evidence="1">
    <location>
        <begin position="14"/>
        <end position="31"/>
    </location>
</feature>
<keyword evidence="1" id="KW-0472">Membrane</keyword>
<dbReference type="Pfam" id="PF06580">
    <property type="entry name" value="His_kinase"/>
    <property type="match status" value="1"/>
</dbReference>
<proteinExistence type="predicted"/>
<dbReference type="SUPFAM" id="SSF55874">
    <property type="entry name" value="ATPase domain of HSP90 chaperone/DNA topoisomerase II/histidine kinase"/>
    <property type="match status" value="1"/>
</dbReference>
<dbReference type="GO" id="GO:0000155">
    <property type="term" value="F:phosphorelay sensor kinase activity"/>
    <property type="evidence" value="ECO:0007669"/>
    <property type="project" value="InterPro"/>
</dbReference>
<evidence type="ECO:0000313" key="4">
    <source>
        <dbReference type="EMBL" id="SOY32069.1"/>
    </source>
</evidence>
<dbReference type="Proteomes" id="UP000236311">
    <property type="component" value="Unassembled WGS sequence"/>
</dbReference>
<dbReference type="RefSeq" id="WP_103242041.1">
    <property type="nucleotide sequence ID" value="NZ_CANRXC010000004.1"/>
</dbReference>
<organism evidence="4 5">
    <name type="scientific">Acetatifactor muris</name>
    <dbReference type="NCBI Taxonomy" id="879566"/>
    <lineage>
        <taxon>Bacteria</taxon>
        <taxon>Bacillati</taxon>
        <taxon>Bacillota</taxon>
        <taxon>Clostridia</taxon>
        <taxon>Lachnospirales</taxon>
        <taxon>Lachnospiraceae</taxon>
        <taxon>Acetatifactor</taxon>
    </lineage>
</organism>
<name>A0A2K4ZNL0_9FIRM</name>
<dbReference type="InterPro" id="IPR036890">
    <property type="entry name" value="HATPase_C_sf"/>
</dbReference>
<dbReference type="OrthoDB" id="9809348at2"/>
<dbReference type="InterPro" id="IPR003594">
    <property type="entry name" value="HATPase_dom"/>
</dbReference>
<evidence type="ECO:0000259" key="2">
    <source>
        <dbReference type="Pfam" id="PF02518"/>
    </source>
</evidence>
<keyword evidence="4" id="KW-0808">Transferase</keyword>
<keyword evidence="1" id="KW-0812">Transmembrane</keyword>
<dbReference type="EC" id="2.7.13.3" evidence="4"/>
<dbReference type="Gene3D" id="6.10.340.10">
    <property type="match status" value="1"/>
</dbReference>
<dbReference type="PANTHER" id="PTHR34220:SF7">
    <property type="entry name" value="SENSOR HISTIDINE KINASE YPDA"/>
    <property type="match status" value="1"/>
</dbReference>